<reference evidence="4 5" key="1">
    <citation type="submission" date="2014-02" db="EMBL/GenBank/DDBJ databases">
        <title>Genome sequence of Paenibacillus darwinianus reveals adaptive mechanisms for survival in Antarctic soils.</title>
        <authorList>
            <person name="Dsouza M."/>
            <person name="Taylor M.W."/>
            <person name="Turner S.J."/>
            <person name="Aislabie J."/>
        </authorList>
    </citation>
    <scope>NUCLEOTIDE SEQUENCE [LARGE SCALE GENOMIC DNA]</scope>
    <source>
        <strain evidence="4 5">CE1</strain>
    </source>
</reference>
<accession>A0A9W5S1C9</accession>
<dbReference type="InterPro" id="IPR050443">
    <property type="entry name" value="RbsD/FucU_mutarotase"/>
</dbReference>
<evidence type="ECO:0000256" key="3">
    <source>
        <dbReference type="ARBA" id="ARBA00036324"/>
    </source>
</evidence>
<proteinExistence type="predicted"/>
<dbReference type="GO" id="GO:0062193">
    <property type="term" value="F:D-ribose pyranase activity"/>
    <property type="evidence" value="ECO:0007669"/>
    <property type="project" value="UniProtKB-EC"/>
</dbReference>
<sequence>MLIGIPKLLSPELLKVLMEMGHGDEIVLADGNFPAASHAGKLIRCDGHGVPELLDAILALFPLDTYVDKPAALMGVVPGDPADTPIWSRFREIVKARTRMDDPFEEVERFEFYERAKRAYAIVATGETAIYANLILKKGIVTESPDRF</sequence>
<dbReference type="PANTHER" id="PTHR31690">
    <property type="entry name" value="FUCOSE MUTAROTASE"/>
    <property type="match status" value="1"/>
</dbReference>
<organism evidence="4 5">
    <name type="scientific">Paenibacillus darwinianus</name>
    <dbReference type="NCBI Taxonomy" id="1380763"/>
    <lineage>
        <taxon>Bacteria</taxon>
        <taxon>Bacillati</taxon>
        <taxon>Bacillota</taxon>
        <taxon>Bacilli</taxon>
        <taxon>Bacillales</taxon>
        <taxon>Paenibacillaceae</taxon>
        <taxon>Paenibacillus</taxon>
    </lineage>
</organism>
<dbReference type="InterPro" id="IPR023750">
    <property type="entry name" value="RbsD-like_sf"/>
</dbReference>
<keyword evidence="5" id="KW-1185">Reference proteome</keyword>
<dbReference type="OrthoDB" id="9805009at2"/>
<comment type="catalytic activity">
    <reaction evidence="3">
        <text>alpha-L-fucose = beta-L-fucose</text>
        <dbReference type="Rhea" id="RHEA:25580"/>
        <dbReference type="ChEBI" id="CHEBI:42548"/>
        <dbReference type="ChEBI" id="CHEBI:42589"/>
        <dbReference type="EC" id="5.1.3.29"/>
    </reaction>
</comment>
<dbReference type="GO" id="GO:0006004">
    <property type="term" value="P:fucose metabolic process"/>
    <property type="evidence" value="ECO:0007669"/>
    <property type="project" value="TreeGrafter"/>
</dbReference>
<dbReference type="GO" id="GO:0042806">
    <property type="term" value="F:fucose binding"/>
    <property type="evidence" value="ECO:0007669"/>
    <property type="project" value="TreeGrafter"/>
</dbReference>
<protein>
    <submittedName>
        <fullName evidence="4">Fucose isomerase</fullName>
    </submittedName>
</protein>
<evidence type="ECO:0000256" key="1">
    <source>
        <dbReference type="ARBA" id="ARBA00000223"/>
    </source>
</evidence>
<dbReference type="RefSeq" id="WP_036715927.1">
    <property type="nucleotide sequence ID" value="NZ_KK082244.1"/>
</dbReference>
<dbReference type="AlphaFoldDB" id="A0A9W5S1C9"/>
<name>A0A9W5S1C9_9BACL</name>
<comment type="caution">
    <text evidence="4">The sequence shown here is derived from an EMBL/GenBank/DDBJ whole genome shotgun (WGS) entry which is preliminary data.</text>
</comment>
<dbReference type="InterPro" id="IPR007721">
    <property type="entry name" value="RbsD_FucU"/>
</dbReference>
<gene>
    <name evidence="4" type="ORF">BG53_00485</name>
</gene>
<evidence type="ECO:0000313" key="4">
    <source>
        <dbReference type="EMBL" id="EXX89159.1"/>
    </source>
</evidence>
<dbReference type="SUPFAM" id="SSF102546">
    <property type="entry name" value="RbsD-like"/>
    <property type="match status" value="1"/>
</dbReference>
<keyword evidence="2 4" id="KW-0413">Isomerase</keyword>
<comment type="catalytic activity">
    <reaction evidence="1">
        <text>beta-D-ribopyranose = beta-D-ribofuranose</text>
        <dbReference type="Rhea" id="RHEA:25432"/>
        <dbReference type="ChEBI" id="CHEBI:27476"/>
        <dbReference type="ChEBI" id="CHEBI:47002"/>
        <dbReference type="EC" id="5.4.99.62"/>
    </reaction>
</comment>
<dbReference type="GO" id="GO:0036373">
    <property type="term" value="F:L-fucose mutarotase activity"/>
    <property type="evidence" value="ECO:0007669"/>
    <property type="project" value="UniProtKB-EC"/>
</dbReference>
<dbReference type="Proteomes" id="UP000053750">
    <property type="component" value="Unassembled WGS sequence"/>
</dbReference>
<dbReference type="EMBL" id="JFHU01000105">
    <property type="protein sequence ID" value="EXX89159.1"/>
    <property type="molecule type" value="Genomic_DNA"/>
</dbReference>
<evidence type="ECO:0000256" key="2">
    <source>
        <dbReference type="ARBA" id="ARBA00023235"/>
    </source>
</evidence>
<dbReference type="Pfam" id="PF05025">
    <property type="entry name" value="RbsD_FucU"/>
    <property type="match status" value="1"/>
</dbReference>
<dbReference type="PANTHER" id="PTHR31690:SF4">
    <property type="entry name" value="FUCOSE MUTAROTASE"/>
    <property type="match status" value="1"/>
</dbReference>
<evidence type="ECO:0000313" key="5">
    <source>
        <dbReference type="Proteomes" id="UP000053750"/>
    </source>
</evidence>
<dbReference type="Gene3D" id="3.40.1650.10">
    <property type="entry name" value="RbsD-like domain"/>
    <property type="match status" value="1"/>
</dbReference>